<proteinExistence type="predicted"/>
<feature type="region of interest" description="Disordered" evidence="1">
    <location>
        <begin position="96"/>
        <end position="158"/>
    </location>
</feature>
<evidence type="ECO:0000313" key="3">
    <source>
        <dbReference type="Proteomes" id="UP000251205"/>
    </source>
</evidence>
<dbReference type="Proteomes" id="UP000251205">
    <property type="component" value="Unassembled WGS sequence"/>
</dbReference>
<comment type="caution">
    <text evidence="2">The sequence shown here is derived from an EMBL/GenBank/DDBJ whole genome shotgun (WGS) entry which is preliminary data.</text>
</comment>
<dbReference type="InterPro" id="IPR036390">
    <property type="entry name" value="WH_DNA-bd_sf"/>
</dbReference>
<dbReference type="AlphaFoldDB" id="A0A329YM09"/>
<dbReference type="InterPro" id="IPR036388">
    <property type="entry name" value="WH-like_DNA-bd_sf"/>
</dbReference>
<evidence type="ECO:0000313" key="2">
    <source>
        <dbReference type="EMBL" id="RAX42415.1"/>
    </source>
</evidence>
<gene>
    <name evidence="2" type="ORF">DQ393_06120</name>
</gene>
<name>A0A329YM09_RHITR</name>
<dbReference type="OrthoDB" id="7864318at2"/>
<dbReference type="EMBL" id="QMKK01000022">
    <property type="protein sequence ID" value="RAX42415.1"/>
    <property type="molecule type" value="Genomic_DNA"/>
</dbReference>
<accession>A0A329YM09</accession>
<dbReference type="Gene3D" id="1.10.10.10">
    <property type="entry name" value="Winged helix-like DNA-binding domain superfamily/Winged helix DNA-binding domain"/>
    <property type="match status" value="1"/>
</dbReference>
<dbReference type="RefSeq" id="WP_112340901.1">
    <property type="nucleotide sequence ID" value="NZ_QMKK01000022.1"/>
</dbReference>
<reference evidence="2 3" key="1">
    <citation type="submission" date="2018-06" db="EMBL/GenBank/DDBJ databases">
        <title>Whole Genome Sequence of an efficient microsymbiont, Rhizobium tropici.</title>
        <authorList>
            <person name="Srinivasan R."/>
            <person name="Singh H.V."/>
            <person name="Srivastava R."/>
            <person name="Kumari B."/>
            <person name="Radhakrishna A."/>
        </authorList>
    </citation>
    <scope>NUCLEOTIDE SEQUENCE [LARGE SCALE GENOMIC DNA]</scope>
    <source>
        <strain evidence="2 3">IGFRI Rhizo-19</strain>
    </source>
</reference>
<protein>
    <recommendedName>
        <fullName evidence="4">Helix-turn-helix domain-containing protein</fullName>
    </recommendedName>
</protein>
<evidence type="ECO:0008006" key="4">
    <source>
        <dbReference type="Google" id="ProtNLM"/>
    </source>
</evidence>
<dbReference type="Pfam" id="PF13730">
    <property type="entry name" value="HTH_36"/>
    <property type="match status" value="1"/>
</dbReference>
<feature type="compositionally biased region" description="Basic and acidic residues" evidence="1">
    <location>
        <begin position="140"/>
        <end position="156"/>
    </location>
</feature>
<organism evidence="2 3">
    <name type="scientific">Rhizobium tropici</name>
    <dbReference type="NCBI Taxonomy" id="398"/>
    <lineage>
        <taxon>Bacteria</taxon>
        <taxon>Pseudomonadati</taxon>
        <taxon>Pseudomonadota</taxon>
        <taxon>Alphaproteobacteria</taxon>
        <taxon>Hyphomicrobiales</taxon>
        <taxon>Rhizobiaceae</taxon>
        <taxon>Rhizobium/Agrobacterium group</taxon>
        <taxon>Rhizobium</taxon>
    </lineage>
</organism>
<evidence type="ECO:0000256" key="1">
    <source>
        <dbReference type="SAM" id="MobiDB-lite"/>
    </source>
</evidence>
<dbReference type="SUPFAM" id="SSF46785">
    <property type="entry name" value="Winged helix' DNA-binding domain"/>
    <property type="match status" value="1"/>
</dbReference>
<sequence>MSHDATNWASKQRGIKPALKVVLWQLCDRFHPDNGCFPSQETLAADCEVSRSALNVYLDELETRGLIAREQRREKGSFRQERTRYRFPFEADFVAKTPEKPCPDSGHGSDDAVSENAAEPSPENGESRVQNLDSNPVREPVNEPVREREARDRDHSGSIINAELTKRVQKFCTGDGYREGEWPKWATSTIAHIAKQFAQLSADDQRAACEWRDAFLAKCKRDRVTRPMPVANYFRDKVWEMLTEADKVAVRPVAGGAPAVSGGKVAVPVFGPAFAAARAWALVQGPVYFELPDDLREKVRASYEVYTRASSTSALNYRQKLGLMLDQAGELLFPDDFEAREWERRKVDEGFPEVMRLHAAAKDRNYVTVDPIFERVKDLCEAVPVGSDMWERWRRYHEEQGWPFVPTPAVMKVVFFPKGGPDKLSDFEIAVQETVSKERSDDHAA</sequence>
<feature type="compositionally biased region" description="Basic and acidic residues" evidence="1">
    <location>
        <begin position="97"/>
        <end position="110"/>
    </location>
</feature>